<keyword evidence="10" id="KW-1185">Reference proteome</keyword>
<dbReference type="PRINTS" id="PR00173">
    <property type="entry name" value="EDTRNSPORT"/>
</dbReference>
<dbReference type="Gene3D" id="1.10.3860.10">
    <property type="entry name" value="Sodium:dicarboxylate symporter"/>
    <property type="match status" value="1"/>
</dbReference>
<evidence type="ECO:0000256" key="4">
    <source>
        <dbReference type="ARBA" id="ARBA00022692"/>
    </source>
</evidence>
<evidence type="ECO:0000256" key="2">
    <source>
        <dbReference type="ARBA" id="ARBA00022448"/>
    </source>
</evidence>
<dbReference type="KEGG" id="eff:skT53_13910"/>
<dbReference type="GO" id="GO:0015141">
    <property type="term" value="F:succinate transmembrane transporter activity"/>
    <property type="evidence" value="ECO:0007669"/>
    <property type="project" value="TreeGrafter"/>
</dbReference>
<dbReference type="GO" id="GO:0015138">
    <property type="term" value="F:fumarate transmembrane transporter activity"/>
    <property type="evidence" value="ECO:0007669"/>
    <property type="project" value="TreeGrafter"/>
</dbReference>
<gene>
    <name evidence="9" type="primary">dctA</name>
    <name evidence="9" type="ORF">skT53_13910</name>
</gene>
<feature type="transmembrane region" description="Helical" evidence="8">
    <location>
        <begin position="76"/>
        <end position="98"/>
    </location>
</feature>
<proteinExistence type="predicted"/>
<organism evidence="9 10">
    <name type="scientific">Effusibacillus dendaii</name>
    <dbReference type="NCBI Taxonomy" id="2743772"/>
    <lineage>
        <taxon>Bacteria</taxon>
        <taxon>Bacillati</taxon>
        <taxon>Bacillota</taxon>
        <taxon>Bacilli</taxon>
        <taxon>Bacillales</taxon>
        <taxon>Alicyclobacillaceae</taxon>
        <taxon>Effusibacillus</taxon>
    </lineage>
</organism>
<keyword evidence="5" id="KW-0769">Symport</keyword>
<dbReference type="PANTHER" id="PTHR42865:SF1">
    <property type="entry name" value="AEROBIC C4-DICARBOXYLATE TRANSPORT PROTEIN"/>
    <property type="match status" value="1"/>
</dbReference>
<feature type="transmembrane region" description="Helical" evidence="8">
    <location>
        <begin position="340"/>
        <end position="361"/>
    </location>
</feature>
<dbReference type="EMBL" id="AP023366">
    <property type="protein sequence ID" value="BCJ86406.1"/>
    <property type="molecule type" value="Genomic_DNA"/>
</dbReference>
<evidence type="ECO:0000256" key="5">
    <source>
        <dbReference type="ARBA" id="ARBA00022847"/>
    </source>
</evidence>
<keyword evidence="7 8" id="KW-0472">Membrane</keyword>
<dbReference type="RefSeq" id="WP_200760413.1">
    <property type="nucleotide sequence ID" value="NZ_AP023366.1"/>
</dbReference>
<evidence type="ECO:0000256" key="7">
    <source>
        <dbReference type="ARBA" id="ARBA00023136"/>
    </source>
</evidence>
<name>A0A7I8DC46_9BACL</name>
<accession>A0A7I8DC46</accession>
<reference evidence="9 10" key="1">
    <citation type="submission" date="2020-08" db="EMBL/GenBank/DDBJ databases">
        <title>Complete Genome Sequence of Effusibacillus dendaii Strain skT53, Isolated from Farmland soil.</title>
        <authorList>
            <person name="Konishi T."/>
            <person name="Kawasaki H."/>
        </authorList>
    </citation>
    <scope>NUCLEOTIDE SEQUENCE [LARGE SCALE GENOMIC DNA]</scope>
    <source>
        <strain evidence="10">skT53</strain>
    </source>
</reference>
<dbReference type="PROSITE" id="PS00713">
    <property type="entry name" value="NA_DICARBOXYL_SYMP_1"/>
    <property type="match status" value="1"/>
</dbReference>
<dbReference type="NCBIfam" id="NF002461">
    <property type="entry name" value="PRK01663.1"/>
    <property type="match status" value="1"/>
</dbReference>
<evidence type="ECO:0000313" key="9">
    <source>
        <dbReference type="EMBL" id="BCJ86406.1"/>
    </source>
</evidence>
<keyword evidence="4 8" id="KW-0812">Transmembrane</keyword>
<dbReference type="Pfam" id="PF00375">
    <property type="entry name" value="SDF"/>
    <property type="match status" value="1"/>
</dbReference>
<evidence type="ECO:0000256" key="6">
    <source>
        <dbReference type="ARBA" id="ARBA00022989"/>
    </source>
</evidence>
<dbReference type="InterPro" id="IPR001991">
    <property type="entry name" value="Na-dicarboxylate_symporter"/>
</dbReference>
<dbReference type="SUPFAM" id="SSF118215">
    <property type="entry name" value="Proton glutamate symport protein"/>
    <property type="match status" value="1"/>
</dbReference>
<evidence type="ECO:0000256" key="3">
    <source>
        <dbReference type="ARBA" id="ARBA00022475"/>
    </source>
</evidence>
<dbReference type="Proteomes" id="UP000593802">
    <property type="component" value="Chromosome"/>
</dbReference>
<keyword evidence="6 8" id="KW-1133">Transmembrane helix</keyword>
<keyword evidence="3" id="KW-1003">Cell membrane</keyword>
<dbReference type="FunFam" id="1.10.3860.10:FF:000001">
    <property type="entry name" value="C4-dicarboxylate transport protein"/>
    <property type="match status" value="1"/>
</dbReference>
<dbReference type="InterPro" id="IPR018107">
    <property type="entry name" value="Na-dicarboxylate_symporter_CS"/>
</dbReference>
<evidence type="ECO:0000256" key="8">
    <source>
        <dbReference type="SAM" id="Phobius"/>
    </source>
</evidence>
<dbReference type="PANTHER" id="PTHR42865">
    <property type="entry name" value="PROTON/GLUTAMATE-ASPARTATE SYMPORTER"/>
    <property type="match status" value="1"/>
</dbReference>
<dbReference type="GO" id="GO:0070778">
    <property type="term" value="P:L-aspartate transmembrane transport"/>
    <property type="evidence" value="ECO:0007669"/>
    <property type="project" value="TreeGrafter"/>
</dbReference>
<dbReference type="AlphaFoldDB" id="A0A7I8DC46"/>
<comment type="subcellular location">
    <subcellularLocation>
        <location evidence="1">Cell membrane</location>
        <topology evidence="1">Multi-pass membrane protein</topology>
    </subcellularLocation>
</comment>
<dbReference type="GO" id="GO:0005886">
    <property type="term" value="C:plasma membrane"/>
    <property type="evidence" value="ECO:0007669"/>
    <property type="project" value="UniProtKB-SubCell"/>
</dbReference>
<dbReference type="InterPro" id="IPR036458">
    <property type="entry name" value="Na:dicarbo_symporter_sf"/>
</dbReference>
<feature type="transmembrane region" description="Helical" evidence="8">
    <location>
        <begin position="185"/>
        <end position="205"/>
    </location>
</feature>
<evidence type="ECO:0000256" key="1">
    <source>
        <dbReference type="ARBA" id="ARBA00004651"/>
    </source>
</evidence>
<keyword evidence="2" id="KW-0813">Transport</keyword>
<protein>
    <submittedName>
        <fullName evidence="9">C4-dicarboxylate transport protein</fullName>
    </submittedName>
</protein>
<dbReference type="GO" id="GO:0015366">
    <property type="term" value="F:malate:proton symporter activity"/>
    <property type="evidence" value="ECO:0007669"/>
    <property type="project" value="TreeGrafter"/>
</dbReference>
<feature type="transmembrane region" description="Helical" evidence="8">
    <location>
        <begin position="217"/>
        <end position="242"/>
    </location>
</feature>
<feature type="transmembrane region" description="Helical" evidence="8">
    <location>
        <begin position="303"/>
        <end position="333"/>
    </location>
</feature>
<feature type="transmembrane region" description="Helical" evidence="8">
    <location>
        <begin position="43"/>
        <end position="64"/>
    </location>
</feature>
<feature type="transmembrane region" description="Helical" evidence="8">
    <location>
        <begin position="147"/>
        <end position="164"/>
    </location>
</feature>
<evidence type="ECO:0000313" key="10">
    <source>
        <dbReference type="Proteomes" id="UP000593802"/>
    </source>
</evidence>
<sequence>MKKKRLSLTVQVLIGLVLGIAVGFLWPKVGTQMQPIGDTFINMIKMVIGPIVFVTIVVGIANMGDMKKVGRVGGKAILYFEIVSTIALAIGLFVVHILKPGAGLNLASLAKGNIDTYTKAAAQTDWLQFFLHVVPNNVVDAFAKGDLLQILFFSVFFGAGLSALGEKGKPLLIVFEKISDVLFKVVGYVMKVSPIGAFAAISFTIGKFGIASLIPLGKLMICVYATMILFVVVVLGSIAKLYGFSIFKFIRYIKDELLIVLGTSSSESVLPRMMDKMEKYGCSKPVVGMVLPTGYSFNLDGTAIYLSAAVVFIAQVYNVHLSIGQMLTVIAILMLTSKGAAAVTGGGFVTLAATLAATHVVPVEGLALLLGVDRFMSEARALVNLVGNGVATVVVSKMEKEFDESKMIEQNRLLSGRSEPQVKAS</sequence>